<dbReference type="Gramene" id="ONK76622">
    <property type="protein sequence ID" value="ONK76622"/>
    <property type="gene ID" value="A4U43_C03F30250"/>
</dbReference>
<organism evidence="4 5">
    <name type="scientific">Asparagus officinalis</name>
    <name type="common">Garden asparagus</name>
    <dbReference type="NCBI Taxonomy" id="4686"/>
    <lineage>
        <taxon>Eukaryota</taxon>
        <taxon>Viridiplantae</taxon>
        <taxon>Streptophyta</taxon>
        <taxon>Embryophyta</taxon>
        <taxon>Tracheophyta</taxon>
        <taxon>Spermatophyta</taxon>
        <taxon>Magnoliopsida</taxon>
        <taxon>Liliopsida</taxon>
        <taxon>Asparagales</taxon>
        <taxon>Asparagaceae</taxon>
        <taxon>Asparagoideae</taxon>
        <taxon>Asparagus</taxon>
    </lineage>
</organism>
<dbReference type="GO" id="GO:0051455">
    <property type="term" value="P:spindle attachment to meiosis I kinetochore"/>
    <property type="evidence" value="ECO:0007669"/>
    <property type="project" value="TreeGrafter"/>
</dbReference>
<dbReference type="Proteomes" id="UP000243459">
    <property type="component" value="Chromosome 3"/>
</dbReference>
<evidence type="ECO:0000256" key="2">
    <source>
        <dbReference type="ARBA" id="ARBA00010291"/>
    </source>
</evidence>
<name>A0A5P1FEU5_ASPOF</name>
<dbReference type="PANTHER" id="PTHR16684">
    <property type="entry name" value="CENTROMERE PROTEIN C"/>
    <property type="match status" value="1"/>
</dbReference>
<accession>A0A5P1FEU5</accession>
<dbReference type="GO" id="GO:0051315">
    <property type="term" value="P:attachment of mitotic spindle microtubules to kinetochore"/>
    <property type="evidence" value="ECO:0007669"/>
    <property type="project" value="TreeGrafter"/>
</dbReference>
<dbReference type="GO" id="GO:0000776">
    <property type="term" value="C:kinetochore"/>
    <property type="evidence" value="ECO:0007669"/>
    <property type="project" value="InterPro"/>
</dbReference>
<evidence type="ECO:0000313" key="4">
    <source>
        <dbReference type="EMBL" id="ONK76622.1"/>
    </source>
</evidence>
<reference evidence="5" key="1">
    <citation type="journal article" date="2017" name="Nat. Commun.">
        <title>The asparagus genome sheds light on the origin and evolution of a young Y chromosome.</title>
        <authorList>
            <person name="Harkess A."/>
            <person name="Zhou J."/>
            <person name="Xu C."/>
            <person name="Bowers J.E."/>
            <person name="Van der Hulst R."/>
            <person name="Ayyampalayam S."/>
            <person name="Mercati F."/>
            <person name="Riccardi P."/>
            <person name="McKain M.R."/>
            <person name="Kakrana A."/>
            <person name="Tang H."/>
            <person name="Ray J."/>
            <person name="Groenendijk J."/>
            <person name="Arikit S."/>
            <person name="Mathioni S.M."/>
            <person name="Nakano M."/>
            <person name="Shan H."/>
            <person name="Telgmann-Rauber A."/>
            <person name="Kanno A."/>
            <person name="Yue Z."/>
            <person name="Chen H."/>
            <person name="Li W."/>
            <person name="Chen Y."/>
            <person name="Xu X."/>
            <person name="Zhang Y."/>
            <person name="Luo S."/>
            <person name="Chen H."/>
            <person name="Gao J."/>
            <person name="Mao Z."/>
            <person name="Pires J.C."/>
            <person name="Luo M."/>
            <person name="Kudrna D."/>
            <person name="Wing R.A."/>
            <person name="Meyers B.C."/>
            <person name="Yi K."/>
            <person name="Kong H."/>
            <person name="Lavrijsen P."/>
            <person name="Sunseri F."/>
            <person name="Falavigna A."/>
            <person name="Ye Y."/>
            <person name="Leebens-Mack J.H."/>
            <person name="Chen G."/>
        </authorList>
    </citation>
    <scope>NUCLEOTIDE SEQUENCE [LARGE SCALE GENOMIC DNA]</scope>
    <source>
        <strain evidence="5">cv. DH0086</strain>
    </source>
</reference>
<dbReference type="EMBL" id="CM007383">
    <property type="protein sequence ID" value="ONK76622.1"/>
    <property type="molecule type" value="Genomic_DNA"/>
</dbReference>
<comment type="subcellular location">
    <subcellularLocation>
        <location evidence="1">Nucleus</location>
    </subcellularLocation>
</comment>
<evidence type="ECO:0000313" key="5">
    <source>
        <dbReference type="Proteomes" id="UP000243459"/>
    </source>
</evidence>
<dbReference type="GO" id="GO:0019237">
    <property type="term" value="F:centromeric DNA binding"/>
    <property type="evidence" value="ECO:0007669"/>
    <property type="project" value="InterPro"/>
</dbReference>
<gene>
    <name evidence="4" type="ORF">A4U43_C03F30250</name>
</gene>
<protein>
    <submittedName>
        <fullName evidence="4">Uncharacterized protein</fullName>
    </submittedName>
</protein>
<dbReference type="GO" id="GO:0005634">
    <property type="term" value="C:nucleus"/>
    <property type="evidence" value="ECO:0007669"/>
    <property type="project" value="UniProtKB-SubCell"/>
</dbReference>
<dbReference type="AlphaFoldDB" id="A0A5P1FEU5"/>
<keyword evidence="5" id="KW-1185">Reference proteome</keyword>
<dbReference type="PANTHER" id="PTHR16684:SF11">
    <property type="entry name" value="CENTROMERE PROTEIN C"/>
    <property type="match status" value="1"/>
</dbReference>
<sequence>MAIELAGESQLDRRLSCSSALPLLLPKTLGASSIAESAASRDQEVESIKDFFKSMVGKGSPQLVQQAQTITDSYTNIQSLYPENGPFAANYKDSLDRRPALGRKRARFSLKPTPSHSLPVIDYSASIDHIDDPEEYFSAFEQLENAEKELKKLRGEGSNDSVQPHECTTIRKRRPGLLGKTASYKHHTSAIVEPAEALVESQEENIDRKIPSSSVSSVGTGASKLFHQRPADEAGTLKAKKMNGEIQDATEKEGSVVETKKNVGYLLGKLLSSFKDFDENEGKIFLQENLQMKSIDTGKITLPDLGSIQLSQSSASKNRTAQCKLQGSQISPSLTKVPLKAISAFQRRVSLKDPLKDIYSTFPSDDAPSSGDCYLQRSIGRKSLSRGDDASSPMVEQGTRLDFDERCSPTVGTNSLMGNNIILQEKLTKHPHPSSEINSNSDSNGVLNGKGNISDGYCGGLQEGNDVQLDTVINDQPNAWVEESAHCDSNVGDGDTCFSGGLEVSVQVEGDNMQENISMTYQSDAVVEVLTSTCVNQATTERLASSPSRNTGGSLSSVTNVETGLSEFHDLSRSKVDAAICETVSDAGISRAGTSPPEANVPTNRNLEKIHSAPGQNHEVNVRGCHIWRLQVSMNNLSKYVSQIWISCQCIMALRLYMLLFFHREDYYADLSWLPTCEKYITSTNLAVFLCLVIFGHFSHYVLTDYSFFDPICRWPWMFGEDQQ</sequence>
<dbReference type="GO" id="GO:0051382">
    <property type="term" value="P:kinetochore assembly"/>
    <property type="evidence" value="ECO:0007669"/>
    <property type="project" value="InterPro"/>
</dbReference>
<evidence type="ECO:0000256" key="3">
    <source>
        <dbReference type="ARBA" id="ARBA00023242"/>
    </source>
</evidence>
<keyword evidence="3" id="KW-0539">Nucleus</keyword>
<evidence type="ECO:0000256" key="1">
    <source>
        <dbReference type="ARBA" id="ARBA00004123"/>
    </source>
</evidence>
<dbReference type="InterPro" id="IPR028386">
    <property type="entry name" value="CENP-C/Mif2/cnp3"/>
</dbReference>
<proteinExistence type="inferred from homology"/>
<comment type="similarity">
    <text evidence="2">Belongs to the CENP-C/MIF2 family.</text>
</comment>